<proteinExistence type="predicted"/>
<dbReference type="Proteomes" id="UP000094769">
    <property type="component" value="Unassembled WGS sequence"/>
</dbReference>
<organism evidence="1 2">
    <name type="scientific">Candidatus Thiodiazotropha endolucinida</name>
    <dbReference type="NCBI Taxonomy" id="1655433"/>
    <lineage>
        <taxon>Bacteria</taxon>
        <taxon>Pseudomonadati</taxon>
        <taxon>Pseudomonadota</taxon>
        <taxon>Gammaproteobacteria</taxon>
        <taxon>Chromatiales</taxon>
        <taxon>Sedimenticolaceae</taxon>
        <taxon>Candidatus Thiodiazotropha</taxon>
    </lineage>
</organism>
<protein>
    <submittedName>
        <fullName evidence="1">Uncharacterized protein</fullName>
    </submittedName>
</protein>
<dbReference type="SUPFAM" id="SSF55785">
    <property type="entry name" value="PYP-like sensor domain (PAS domain)"/>
    <property type="match status" value="1"/>
</dbReference>
<keyword evidence="2" id="KW-1185">Reference proteome</keyword>
<comment type="caution">
    <text evidence="1">The sequence shown here is derived from an EMBL/GenBank/DDBJ whole genome shotgun (WGS) entry which is preliminary data.</text>
</comment>
<sequence length="52" mass="5810">MRSSGLCKSELLGRQHNIIRHPDMPRGVVNELWETIAIGVVCFANHVNVSSH</sequence>
<dbReference type="EMBL" id="MARB01000003">
    <property type="protein sequence ID" value="ODJ89118.1"/>
    <property type="molecule type" value="Genomic_DNA"/>
</dbReference>
<evidence type="ECO:0000313" key="1">
    <source>
        <dbReference type="EMBL" id="ODJ89118.1"/>
    </source>
</evidence>
<accession>A0A7Z0VNS9</accession>
<gene>
    <name evidence="1" type="ORF">CODIS_07310</name>
</gene>
<dbReference type="InterPro" id="IPR035965">
    <property type="entry name" value="PAS-like_dom_sf"/>
</dbReference>
<reference evidence="1 2" key="1">
    <citation type="submission" date="2016-06" db="EMBL/GenBank/DDBJ databases">
        <title>Genome sequence of endosymbiont of Candidatus Endolucinida thiodiazotropha.</title>
        <authorList>
            <person name="Poehlein A."/>
            <person name="Koenig S."/>
            <person name="Heiden S.E."/>
            <person name="Thuermer A."/>
            <person name="Voget S."/>
            <person name="Daniel R."/>
            <person name="Markert S."/>
            <person name="Gros O."/>
            <person name="Schweder T."/>
        </authorList>
    </citation>
    <scope>NUCLEOTIDE SEQUENCE [LARGE SCALE GENOMIC DNA]</scope>
    <source>
        <strain evidence="1 2">COS</strain>
    </source>
</reference>
<name>A0A7Z0VNS9_9GAMM</name>
<dbReference type="AlphaFoldDB" id="A0A7Z0VNS9"/>
<evidence type="ECO:0000313" key="2">
    <source>
        <dbReference type="Proteomes" id="UP000094769"/>
    </source>
</evidence>